<dbReference type="SUPFAM" id="SSF52075">
    <property type="entry name" value="Outer arm dynein light chain 1"/>
    <property type="match status" value="1"/>
</dbReference>
<dbReference type="EMBL" id="UINC01121089">
    <property type="protein sequence ID" value="SVC95989.1"/>
    <property type="molecule type" value="Genomic_DNA"/>
</dbReference>
<feature type="non-terminal residue" evidence="3">
    <location>
        <position position="123"/>
    </location>
</feature>
<dbReference type="AlphaFoldDB" id="A0A382RE47"/>
<dbReference type="PANTHER" id="PTHR46652">
    <property type="entry name" value="LEUCINE-RICH REPEAT AND IQ DOMAIN-CONTAINING PROTEIN 1-RELATED"/>
    <property type="match status" value="1"/>
</dbReference>
<dbReference type="Gene3D" id="3.80.10.10">
    <property type="entry name" value="Ribonuclease Inhibitor"/>
    <property type="match status" value="1"/>
</dbReference>
<dbReference type="SMART" id="SM00365">
    <property type="entry name" value="LRR_SD22"/>
    <property type="match status" value="3"/>
</dbReference>
<accession>A0A382RE47</accession>
<keyword evidence="2" id="KW-0677">Repeat</keyword>
<name>A0A382RE47_9ZZZZ</name>
<gene>
    <name evidence="3" type="ORF">METZ01_LOCUS348843</name>
</gene>
<sequence>VKQILLMIAVVALVGCGETPTNWNWVSDPSDPNNVKVERQIRGAIKKPTGELTKADLEKVTYLYLSINQLTSVKCLEKLTQLTEVNLTRNQLTDVKGLENLDQLKELDLYNNQLTDVTGLEKL</sequence>
<dbReference type="InterPro" id="IPR025875">
    <property type="entry name" value="Leu-rich_rpt_4"/>
</dbReference>
<feature type="non-terminal residue" evidence="3">
    <location>
        <position position="1"/>
    </location>
</feature>
<dbReference type="PANTHER" id="PTHR46652:SF3">
    <property type="entry name" value="LEUCINE-RICH REPEAT-CONTAINING PROTEIN 9"/>
    <property type="match status" value="1"/>
</dbReference>
<evidence type="ECO:0000256" key="2">
    <source>
        <dbReference type="ARBA" id="ARBA00022737"/>
    </source>
</evidence>
<reference evidence="3" key="1">
    <citation type="submission" date="2018-05" db="EMBL/GenBank/DDBJ databases">
        <authorList>
            <person name="Lanie J.A."/>
            <person name="Ng W.-L."/>
            <person name="Kazmierczak K.M."/>
            <person name="Andrzejewski T.M."/>
            <person name="Davidsen T.M."/>
            <person name="Wayne K.J."/>
            <person name="Tettelin H."/>
            <person name="Glass J.I."/>
            <person name="Rusch D."/>
            <person name="Podicherti R."/>
            <person name="Tsui H.-C.T."/>
            <person name="Winkler M.E."/>
        </authorList>
    </citation>
    <scope>NUCLEOTIDE SEQUENCE</scope>
</reference>
<evidence type="ECO:0000313" key="3">
    <source>
        <dbReference type="EMBL" id="SVC95989.1"/>
    </source>
</evidence>
<dbReference type="PROSITE" id="PS51450">
    <property type="entry name" value="LRR"/>
    <property type="match status" value="3"/>
</dbReference>
<dbReference type="Pfam" id="PF12799">
    <property type="entry name" value="LRR_4"/>
    <property type="match status" value="1"/>
</dbReference>
<protein>
    <submittedName>
        <fullName evidence="3">Uncharacterized protein</fullName>
    </submittedName>
</protein>
<evidence type="ECO:0000256" key="1">
    <source>
        <dbReference type="ARBA" id="ARBA00022614"/>
    </source>
</evidence>
<dbReference type="InterPro" id="IPR050836">
    <property type="entry name" value="SDS22/Internalin_LRR"/>
</dbReference>
<keyword evidence="1" id="KW-0433">Leucine-rich repeat</keyword>
<dbReference type="InterPro" id="IPR032675">
    <property type="entry name" value="LRR_dom_sf"/>
</dbReference>
<organism evidence="3">
    <name type="scientific">marine metagenome</name>
    <dbReference type="NCBI Taxonomy" id="408172"/>
    <lineage>
        <taxon>unclassified sequences</taxon>
        <taxon>metagenomes</taxon>
        <taxon>ecological metagenomes</taxon>
    </lineage>
</organism>
<dbReference type="InterPro" id="IPR001611">
    <property type="entry name" value="Leu-rich_rpt"/>
</dbReference>
<proteinExistence type="predicted"/>